<dbReference type="SMART" id="SM00184">
    <property type="entry name" value="RING"/>
    <property type="match status" value="1"/>
</dbReference>
<dbReference type="InterPro" id="IPR049730">
    <property type="entry name" value="SNF2/RAD54-like_C"/>
</dbReference>
<dbReference type="Gene3D" id="3.40.50.300">
    <property type="entry name" value="P-loop containing nucleotide triphosphate hydrolases"/>
    <property type="match status" value="1"/>
</dbReference>
<dbReference type="PROSITE" id="PS51194">
    <property type="entry name" value="HELICASE_CTER"/>
    <property type="match status" value="1"/>
</dbReference>
<dbReference type="PROSITE" id="PS51192">
    <property type="entry name" value="HELICASE_ATP_BIND_1"/>
    <property type="match status" value="1"/>
</dbReference>
<keyword evidence="3" id="KW-0479">Metal-binding</keyword>
<dbReference type="Pfam" id="PF00271">
    <property type="entry name" value="Helicase_C"/>
    <property type="match status" value="1"/>
</dbReference>
<evidence type="ECO:0000313" key="15">
    <source>
        <dbReference type="EMBL" id="KAG5937541.1"/>
    </source>
</evidence>
<dbReference type="InterPro" id="IPR027417">
    <property type="entry name" value="P-loop_NTPase"/>
</dbReference>
<name>A0A9P7SH52_9HYPO</name>
<evidence type="ECO:0000256" key="3">
    <source>
        <dbReference type="ARBA" id="ARBA00022723"/>
    </source>
</evidence>
<dbReference type="GO" id="GO:0006281">
    <property type="term" value="P:DNA repair"/>
    <property type="evidence" value="ECO:0007669"/>
    <property type="project" value="TreeGrafter"/>
</dbReference>
<evidence type="ECO:0000259" key="13">
    <source>
        <dbReference type="PROSITE" id="PS51192"/>
    </source>
</evidence>
<evidence type="ECO:0000256" key="4">
    <source>
        <dbReference type="ARBA" id="ARBA00022741"/>
    </source>
</evidence>
<protein>
    <submittedName>
        <fullName evidence="15">Uncharacterized protein</fullName>
    </submittedName>
</protein>
<dbReference type="InterPro" id="IPR014001">
    <property type="entry name" value="Helicase_ATP-bd"/>
</dbReference>
<evidence type="ECO:0000256" key="8">
    <source>
        <dbReference type="ARBA" id="ARBA00022833"/>
    </source>
</evidence>
<dbReference type="InterPro" id="IPR000330">
    <property type="entry name" value="SNF2_N"/>
</dbReference>
<gene>
    <name evidence="15" type="ORF">E4U60_001896</name>
</gene>
<evidence type="ECO:0000259" key="12">
    <source>
        <dbReference type="PROSITE" id="PS50089"/>
    </source>
</evidence>
<dbReference type="CDD" id="cd18793">
    <property type="entry name" value="SF2_C_SNF"/>
    <property type="match status" value="1"/>
</dbReference>
<dbReference type="InterPro" id="IPR014905">
    <property type="entry name" value="HIRAN"/>
</dbReference>
<keyword evidence="6" id="KW-0378">Hydrolase</keyword>
<feature type="domain" description="Helicase C-terminal" evidence="14">
    <location>
        <begin position="732"/>
        <end position="882"/>
    </location>
</feature>
<dbReference type="Gene3D" id="3.30.70.2330">
    <property type="match status" value="1"/>
</dbReference>
<comment type="subcellular location">
    <subcellularLocation>
        <location evidence="1">Nucleus</location>
    </subcellularLocation>
</comment>
<feature type="domain" description="RING-type" evidence="12">
    <location>
        <begin position="659"/>
        <end position="697"/>
    </location>
</feature>
<dbReference type="GO" id="GO:0005634">
    <property type="term" value="C:nucleus"/>
    <property type="evidence" value="ECO:0007669"/>
    <property type="project" value="UniProtKB-SubCell"/>
</dbReference>
<dbReference type="Pfam" id="PF00176">
    <property type="entry name" value="SNF2-rel_dom"/>
    <property type="match status" value="1"/>
</dbReference>
<keyword evidence="7" id="KW-0347">Helicase</keyword>
<comment type="similarity">
    <text evidence="2">Belongs to the SNF2/RAD54 helicase family.</text>
</comment>
<dbReference type="CDD" id="cd18008">
    <property type="entry name" value="DEXDc_SHPRH-like"/>
    <property type="match status" value="1"/>
</dbReference>
<sequence>MPGPQKRTFRDVIDLTGDYGSRPEAKRHLPATANLSTRLGGSSVYHPSPVGTQLGQVSISSSQPMSFSQTAQYENEVLDLTQDDDGSARELYGVFNGKIVGIQYYKGHASPGEVVLCHREPENQYDRNAIRVDNVMSQQIGHLPRQIVQKLAKYVDSGDLVIEASLSGYKGAFDCPVKLALFGLSSSIDRARIEKSLKTDKIVTATELKRTRIEAESKRTTMGLKAGRTTHGFGSAGTHEPEVSLEDILKDSESINLRGEGDAIKPFAMDEKYLSEMPMAEQPTAVKATLLPYQLQGLAWMTLKESPVLPTKELANVVQLWKQDPTGNYWNAATNYVSKTPPELFSGGILADDMGLGKTLQIISLIMAGGPGTTLIVAPVSVMSNWKQQIERHVKAECLPSVFIYHGDKKATDKELMNYNVVITSYGKLAREKDAKVPQVLLSKKIQWRRVVLDEGHIIRNANTKLASAACAITAKSRWVLTGTPIVNSVKDLQSMVKFLHITGGIEQPEIFNTKVTRKLALGDPGAEAILQALMQDICLRRKKDIKFVDLKLPPKKEYLHRVTFHPEEKRKYDGLLAEARGALANYQATMAARKGQFQGVLEQLLRLRQTCNHWMLCKDRIDELMKTLEGQDVVPFNEENTKLLRQALRLYIENQEDCAICYEVPKGPVITNCKHVFCRACITRAVEIQHKCPLCRNELTQECFLEPAPETAFDEKFDTTTQSSKTQAAMQIIQATLSNPGSKIVIFSQWTSFLNIVQNELDSAKIQYCRVDGSMNADKRDRAIRALDTDPETRIMLASLAVCSVGLNLVSADTVILLDSWWAPAIEDQAIDRVHRLGQTRETTVWRLIVEGTVEERVLDIQQEKRKLVTKAFQEKEKRGKGAKETRMGDIAKLLS</sequence>
<evidence type="ECO:0000256" key="5">
    <source>
        <dbReference type="ARBA" id="ARBA00022771"/>
    </source>
</evidence>
<dbReference type="Pfam" id="PF13923">
    <property type="entry name" value="zf-C3HC4_2"/>
    <property type="match status" value="1"/>
</dbReference>
<keyword evidence="10" id="KW-0539">Nucleus</keyword>
<dbReference type="EMBL" id="SRPO01000180">
    <property type="protein sequence ID" value="KAG5937541.1"/>
    <property type="molecule type" value="Genomic_DNA"/>
</dbReference>
<dbReference type="SUPFAM" id="SSF52540">
    <property type="entry name" value="P-loop containing nucleoside triphosphate hydrolases"/>
    <property type="match status" value="2"/>
</dbReference>
<dbReference type="OrthoDB" id="448448at2759"/>
<dbReference type="GO" id="GO:0008094">
    <property type="term" value="F:ATP-dependent activity, acting on DNA"/>
    <property type="evidence" value="ECO:0007669"/>
    <property type="project" value="TreeGrafter"/>
</dbReference>
<evidence type="ECO:0000256" key="2">
    <source>
        <dbReference type="ARBA" id="ARBA00007025"/>
    </source>
</evidence>
<dbReference type="PROSITE" id="PS00518">
    <property type="entry name" value="ZF_RING_1"/>
    <property type="match status" value="1"/>
</dbReference>
<dbReference type="Proteomes" id="UP000706124">
    <property type="component" value="Unassembled WGS sequence"/>
</dbReference>
<dbReference type="InterPro" id="IPR017907">
    <property type="entry name" value="Znf_RING_CS"/>
</dbReference>
<keyword evidence="9" id="KW-0067">ATP-binding</keyword>
<dbReference type="GO" id="GO:0004386">
    <property type="term" value="F:helicase activity"/>
    <property type="evidence" value="ECO:0007669"/>
    <property type="project" value="UniProtKB-KW"/>
</dbReference>
<dbReference type="InterPro" id="IPR050628">
    <property type="entry name" value="SNF2_RAD54_helicase_TF"/>
</dbReference>
<dbReference type="InterPro" id="IPR001650">
    <property type="entry name" value="Helicase_C-like"/>
</dbReference>
<evidence type="ECO:0000256" key="9">
    <source>
        <dbReference type="ARBA" id="ARBA00022840"/>
    </source>
</evidence>
<dbReference type="SMART" id="SM00487">
    <property type="entry name" value="DEXDc"/>
    <property type="match status" value="1"/>
</dbReference>
<evidence type="ECO:0000256" key="7">
    <source>
        <dbReference type="ARBA" id="ARBA00022806"/>
    </source>
</evidence>
<dbReference type="InterPro" id="IPR038718">
    <property type="entry name" value="SNF2-like_sf"/>
</dbReference>
<organism evidence="15 16">
    <name type="scientific">Claviceps pazoutovae</name>
    <dbReference type="NCBI Taxonomy" id="1649127"/>
    <lineage>
        <taxon>Eukaryota</taxon>
        <taxon>Fungi</taxon>
        <taxon>Dikarya</taxon>
        <taxon>Ascomycota</taxon>
        <taxon>Pezizomycotina</taxon>
        <taxon>Sordariomycetes</taxon>
        <taxon>Hypocreomycetidae</taxon>
        <taxon>Hypocreales</taxon>
        <taxon>Clavicipitaceae</taxon>
        <taxon>Claviceps</taxon>
    </lineage>
</organism>
<dbReference type="SUPFAM" id="SSF57850">
    <property type="entry name" value="RING/U-box"/>
    <property type="match status" value="1"/>
</dbReference>
<reference evidence="15 16" key="1">
    <citation type="journal article" date="2020" name="bioRxiv">
        <title>Whole genome comparisons of ergot fungi reveals the divergence and evolution of species within the genus Claviceps are the result of varying mechanisms driving genome evolution and host range expansion.</title>
        <authorList>
            <person name="Wyka S.A."/>
            <person name="Mondo S.J."/>
            <person name="Liu M."/>
            <person name="Dettman J."/>
            <person name="Nalam V."/>
            <person name="Broders K.D."/>
        </authorList>
    </citation>
    <scope>NUCLEOTIDE SEQUENCE [LARGE SCALE GENOMIC DNA]</scope>
    <source>
        <strain evidence="15 16">CCC 1485</strain>
    </source>
</reference>
<dbReference type="PROSITE" id="PS50089">
    <property type="entry name" value="ZF_RING_2"/>
    <property type="match status" value="1"/>
</dbReference>
<dbReference type="GO" id="GO:0008270">
    <property type="term" value="F:zinc ion binding"/>
    <property type="evidence" value="ECO:0007669"/>
    <property type="project" value="UniProtKB-KW"/>
</dbReference>
<dbReference type="GO" id="GO:0005524">
    <property type="term" value="F:ATP binding"/>
    <property type="evidence" value="ECO:0007669"/>
    <property type="project" value="UniProtKB-KW"/>
</dbReference>
<dbReference type="Gene3D" id="3.40.50.10810">
    <property type="entry name" value="Tandem AAA-ATPase domain"/>
    <property type="match status" value="1"/>
</dbReference>
<evidence type="ECO:0000259" key="14">
    <source>
        <dbReference type="PROSITE" id="PS51194"/>
    </source>
</evidence>
<accession>A0A9P7SH52</accession>
<dbReference type="InterPro" id="IPR001841">
    <property type="entry name" value="Znf_RING"/>
</dbReference>
<keyword evidence="4" id="KW-0547">Nucleotide-binding</keyword>
<keyword evidence="8" id="KW-0862">Zinc</keyword>
<comment type="caution">
    <text evidence="15">The sequence shown here is derived from an EMBL/GenBank/DDBJ whole genome shotgun (WGS) entry which is preliminary data.</text>
</comment>
<evidence type="ECO:0000256" key="1">
    <source>
        <dbReference type="ARBA" id="ARBA00004123"/>
    </source>
</evidence>
<feature type="domain" description="Helicase ATP-binding" evidence="13">
    <location>
        <begin position="339"/>
        <end position="503"/>
    </location>
</feature>
<proteinExistence type="inferred from homology"/>
<keyword evidence="5 11" id="KW-0863">Zinc-finger</keyword>
<dbReference type="Pfam" id="PF08797">
    <property type="entry name" value="HIRAN"/>
    <property type="match status" value="1"/>
</dbReference>
<dbReference type="InterPro" id="IPR013083">
    <property type="entry name" value="Znf_RING/FYVE/PHD"/>
</dbReference>
<dbReference type="GO" id="GO:0003676">
    <property type="term" value="F:nucleic acid binding"/>
    <property type="evidence" value="ECO:0007669"/>
    <property type="project" value="InterPro"/>
</dbReference>
<dbReference type="SMART" id="SM00910">
    <property type="entry name" value="HIRAN"/>
    <property type="match status" value="1"/>
</dbReference>
<keyword evidence="16" id="KW-1185">Reference proteome</keyword>
<evidence type="ECO:0000313" key="16">
    <source>
        <dbReference type="Proteomes" id="UP000706124"/>
    </source>
</evidence>
<dbReference type="SMART" id="SM00490">
    <property type="entry name" value="HELICc"/>
    <property type="match status" value="1"/>
</dbReference>
<dbReference type="Gene3D" id="3.30.40.10">
    <property type="entry name" value="Zinc/RING finger domain, C3HC4 (zinc finger)"/>
    <property type="match status" value="1"/>
</dbReference>
<dbReference type="PANTHER" id="PTHR45626:SF11">
    <property type="entry name" value="FAMILY HELICASE, PUTATIVE (AFU_ORTHOLOGUE AFUA_5G06590)-RELATED"/>
    <property type="match status" value="1"/>
</dbReference>
<evidence type="ECO:0000256" key="10">
    <source>
        <dbReference type="ARBA" id="ARBA00023242"/>
    </source>
</evidence>
<dbReference type="PANTHER" id="PTHR45626">
    <property type="entry name" value="TRANSCRIPTION TERMINATION FACTOR 2-RELATED"/>
    <property type="match status" value="1"/>
</dbReference>
<dbReference type="AlphaFoldDB" id="A0A9P7SH52"/>
<dbReference type="GO" id="GO:0016818">
    <property type="term" value="F:hydrolase activity, acting on acid anhydrides, in phosphorus-containing anhydrides"/>
    <property type="evidence" value="ECO:0007669"/>
    <property type="project" value="InterPro"/>
</dbReference>
<evidence type="ECO:0000256" key="6">
    <source>
        <dbReference type="ARBA" id="ARBA00022801"/>
    </source>
</evidence>
<evidence type="ECO:0000256" key="11">
    <source>
        <dbReference type="PROSITE-ProRule" id="PRU00175"/>
    </source>
</evidence>